<comment type="subunit">
    <text evidence="12 13">Monomer. Binds crRNA and tracrRNA.</text>
</comment>
<dbReference type="InterPro" id="IPR033114">
    <property type="entry name" value="HNH_CAS9"/>
</dbReference>
<dbReference type="InterPro" id="IPR036397">
    <property type="entry name" value="RNaseH_sf"/>
</dbReference>
<keyword evidence="6 13" id="KW-0378">Hydrolase</keyword>
<dbReference type="GO" id="GO:0046872">
    <property type="term" value="F:metal ion binding"/>
    <property type="evidence" value="ECO:0007669"/>
    <property type="project" value="UniProtKB-UniRule"/>
</dbReference>
<dbReference type="PROSITE" id="PS51749">
    <property type="entry name" value="HNH_CAS9"/>
    <property type="match status" value="1"/>
</dbReference>
<keyword evidence="11" id="KW-0464">Manganese</keyword>
<keyword evidence="9 13" id="KW-0051">Antiviral defense</keyword>
<dbReference type="EC" id="3.1.-.-" evidence="13"/>
<reference evidence="15 16" key="1">
    <citation type="submission" date="2017-05" db="EMBL/GenBank/DDBJ databases">
        <title>Genome sequence of Pediococcus pentosaceus strain SRCM100892.</title>
        <authorList>
            <person name="Cho S.H."/>
        </authorList>
    </citation>
    <scope>NUCLEOTIDE SEQUENCE [LARGE SCALE GENOMIC DNA]</scope>
    <source>
        <strain evidence="15 16">SRCM100892</strain>
    </source>
</reference>
<dbReference type="GO" id="GO:0051607">
    <property type="term" value="P:defense response to virus"/>
    <property type="evidence" value="ECO:0007669"/>
    <property type="project" value="UniProtKB-UniRule"/>
</dbReference>
<evidence type="ECO:0000256" key="7">
    <source>
        <dbReference type="ARBA" id="ARBA00022842"/>
    </source>
</evidence>
<evidence type="ECO:0000259" key="14">
    <source>
        <dbReference type="PROSITE" id="PS51749"/>
    </source>
</evidence>
<dbReference type="GO" id="GO:0003677">
    <property type="term" value="F:DNA binding"/>
    <property type="evidence" value="ECO:0007669"/>
    <property type="project" value="UniProtKB-UniRule"/>
</dbReference>
<sequence length="1359" mass="157956">MEKVPYNIGLDIGTSSIGFAATDNLNKPIRAKGKTVIGVRLFEEGKTAADRRGFRTTRRRLSRRKWRLRLLDEIFDKEMAKVDNTFFARLKESNLSPKDANKKYLGSLLFPEKKDFKFYEDYPTIYHLRYALMHEKRQFDIREVYLAMHHIIKYRGNFLNSAPMNSFKTQDFDFVAKFEKLNELFESIDAEHETKFDIENISKFRDIMLNQDIRKLDRKKQAAKILILDSTDKTAKKINNKIATAVANSALGYKFALDAILKLDVEESKDWSISLNDEEIDSILDNLTSDLDAERIEIIEILRDLYSHIALNEIVPNGQSLSKSMMDKYDKHHADLDVLKKVISNMDDRKKAKSLKNIYNQYVGKTNDKVLDKDEFYKQIQKNLDKSEDAMKIVNEIELDQFMPKQRTSQNGVIPHQLHQKELDEIIENQKQYYPFLAEPNPNEKRKPHAQFKLDELIAFKIPYYVGVLITKEEQQAQSGAEFAWMKRKQDGVITPWNFDEKVDRMASANEFIRRMTTKDTYLLGEDVLPDESLIYQKFKVLNELNNVKVNDKKLTVADKQDIFTDLFKKQKTVSVSKLQKYFVTEKHYLTEPTIKGLSDTKKFSNSLSTYIDFEKIFGNEILADQNKQNDLEKIIEWSTIFEDRKIFEDKLHEIEWLTEKQIKAIRRYRGWGRLSKKLLVDLRNNEGKSILDELWRTNDNFMQIQAREEFAKSIVEANQKLMNLGGAASVQNTVESTLEDAYTSPQNKKAIRQVIKVVEDIVKAVGYAPEKITIEFTRGADKNPRRTQNRQKQIMEVYKTAAKEIVDATLKGQLENEEKLTDKLYLYFTQLGKDIYSGETINIDQLNNYDIDHILPQAFIKDDSLDNRVLTSRALNNGKSDSVPVNQFGANMKSFWMRLQAHGLISKRKLNNLMTDPDSIGKYTMQGFVRRQLVETSQVIKLTANILGAIYGENTDIVEIPAKLTHQMREKFNLYKVREVNDYHHAFDAYLTTFVGNYLFKRYPKLRPYFVYGDFKMTDNALKGMRRFNFLHDLKDDEVLVDNETGEVLWEGQKSIEELKKIYGYKFMLTTHEAYINNGAMYDQTVYPAKSNKKLIPSKNNRPTNIYGGFSGNKDAYLAIVKILGKKGDTYKVVGVPRRFSDELLNAYNDDYSEYLNKLHDVLVTQFTKKQRNKKTGKIIKKIENFEIVVGKVNYRQRIIDRNQSFMLGSSTYKYNTKQLVLTESSMKILSNFKHASDDNLNLVYDEILEKVNESFELYDKNGFRKKLNNNIDKFRKLPCKSIFEKNKLISVGKCEILFQILNGLHANATMGDLKGIGFSTPFGFMQDASGIKLNKDSMLLYQSPTGLFERKVKLSDL</sequence>
<organism evidence="15 16">
    <name type="scientific">Pediococcus pentosaceus</name>
    <dbReference type="NCBI Taxonomy" id="1255"/>
    <lineage>
        <taxon>Bacteria</taxon>
        <taxon>Bacillati</taxon>
        <taxon>Bacillota</taxon>
        <taxon>Bacilli</taxon>
        <taxon>Lactobacillales</taxon>
        <taxon>Lactobacillaceae</taxon>
        <taxon>Pediococcus</taxon>
    </lineage>
</organism>
<comment type="domain">
    <text evidence="13">Has 2 endonuclease domains. The discontinuous RuvC-like domain cleaves the target DNA noncomplementary to crRNA while the HNH nuclease domain cleaves the target DNA complementary to crRNA.</text>
</comment>
<evidence type="ECO:0000256" key="5">
    <source>
        <dbReference type="ARBA" id="ARBA00022759"/>
    </source>
</evidence>
<dbReference type="Gene3D" id="3.30.420.10">
    <property type="entry name" value="Ribonuclease H-like superfamily/Ribonuclease H"/>
    <property type="match status" value="1"/>
</dbReference>
<evidence type="ECO:0000313" key="16">
    <source>
        <dbReference type="Proteomes" id="UP000196118"/>
    </source>
</evidence>
<comment type="caution">
    <text evidence="13">Lacks conserved residue(s) required for the propagation of feature annotation.</text>
</comment>
<gene>
    <name evidence="15" type="primary">csn1</name>
    <name evidence="13" type="synonym">cas9</name>
    <name evidence="15" type="ORF">S100892_01750</name>
</gene>
<dbReference type="GO" id="GO:0016787">
    <property type="term" value="F:hydrolase activity"/>
    <property type="evidence" value="ECO:0007669"/>
    <property type="project" value="UniProtKB-KW"/>
</dbReference>
<evidence type="ECO:0000313" key="15">
    <source>
        <dbReference type="EMBL" id="ARW20293.1"/>
    </source>
</evidence>
<dbReference type="InterPro" id="IPR032239">
    <property type="entry name" value="Cas9-BH"/>
</dbReference>
<evidence type="ECO:0000256" key="6">
    <source>
        <dbReference type="ARBA" id="ARBA00022801"/>
    </source>
</evidence>
<evidence type="ECO:0000256" key="13">
    <source>
        <dbReference type="HAMAP-Rule" id="MF_01480"/>
    </source>
</evidence>
<dbReference type="Pfam" id="PF16592">
    <property type="entry name" value="Cas9_REC"/>
    <property type="match status" value="1"/>
</dbReference>
<dbReference type="HAMAP" id="MF_01480">
    <property type="entry name" value="Cas9"/>
    <property type="match status" value="1"/>
</dbReference>
<dbReference type="InterPro" id="IPR032240">
    <property type="entry name" value="Cas9_REC"/>
</dbReference>
<dbReference type="InterPro" id="IPR055228">
    <property type="entry name" value="Cas9_RuvC"/>
</dbReference>
<keyword evidence="10 13" id="KW-0238">DNA-binding</keyword>
<dbReference type="InterPro" id="IPR032237">
    <property type="entry name" value="Cas9_PI"/>
</dbReference>
<keyword evidence="8 13" id="KW-0694">RNA-binding</keyword>
<dbReference type="GO" id="GO:0043571">
    <property type="term" value="P:maintenance of CRISPR repeat elements"/>
    <property type="evidence" value="ECO:0007669"/>
    <property type="project" value="UniProtKB-UniRule"/>
</dbReference>
<dbReference type="Pfam" id="PF22702">
    <property type="entry name" value="Cas9_RuvC"/>
    <property type="match status" value="1"/>
</dbReference>
<evidence type="ECO:0000256" key="11">
    <source>
        <dbReference type="ARBA" id="ARBA00023211"/>
    </source>
</evidence>
<dbReference type="InterPro" id="IPR028629">
    <property type="entry name" value="Cas9"/>
</dbReference>
<proteinExistence type="inferred from homology"/>
<protein>
    <recommendedName>
        <fullName evidence="13">CRISPR-associated endonuclease Cas9</fullName>
        <ecNumber evidence="13">3.1.-.-</ecNumber>
    </recommendedName>
</protein>
<dbReference type="EMBL" id="CP021474">
    <property type="protein sequence ID" value="ARW20293.1"/>
    <property type="molecule type" value="Genomic_DNA"/>
</dbReference>
<evidence type="ECO:0000256" key="2">
    <source>
        <dbReference type="ARBA" id="ARBA00005244"/>
    </source>
</evidence>
<evidence type="ECO:0000256" key="3">
    <source>
        <dbReference type="ARBA" id="ARBA00022722"/>
    </source>
</evidence>
<evidence type="ECO:0000256" key="1">
    <source>
        <dbReference type="ARBA" id="ARBA00001946"/>
    </source>
</evidence>
<keyword evidence="7" id="KW-0460">Magnesium</keyword>
<keyword evidence="3 13" id="KW-0540">Nuclease</keyword>
<feature type="active site" description="For RuvC-like nuclease domain" evidence="13">
    <location>
        <position position="11"/>
    </location>
</feature>
<comment type="function">
    <text evidence="13">CRISPR (clustered regularly interspaced short palindromic repeat) is an adaptive immune system that provides protection against mobile genetic elements (viruses, transposable elements and conjugative plasmids). CRISPR clusters contain spacers, sequences complementary to antecedent mobile elements, and target invading nucleic acids. CRISPR clusters are transcribed and processed into CRISPR RNA (crRNA). In type II CRISPR systems correct processing of pre-crRNA requires a trans-encoded small RNA (tracrRNA), endogenous ribonuclease 3 (rnc) and this protein. The tracrRNA serves as a guide for ribonuclease 3-aided processing of pre-crRNA. Subsequently Cas9/crRNA/tracrRNA endonucleolytically cleaves linear or circular dsDNA target complementary to the spacer; Cas9 is inactive in the absence of the 2 guide RNAs (gRNA). Cas9 recognizes the protospacer adjacent motif (PAM) in the CRISPR repeat sequences to help distinguish self versus nonself, as targets within the bacterial CRISPR locus do not have PAMs. PAM recognition is also required for catalytic activity.</text>
</comment>
<accession>A0A1Y0VUB9</accession>
<comment type="similarity">
    <text evidence="13">Belongs to the CRISPR-associated Cas9 family.</text>
</comment>
<evidence type="ECO:0000256" key="4">
    <source>
        <dbReference type="ARBA" id="ARBA00022723"/>
    </source>
</evidence>
<name>A0A1Y0VUB9_PEDPE</name>
<dbReference type="GO" id="GO:0003723">
    <property type="term" value="F:RNA binding"/>
    <property type="evidence" value="ECO:0007669"/>
    <property type="project" value="UniProtKB-UniRule"/>
</dbReference>
<evidence type="ECO:0000256" key="9">
    <source>
        <dbReference type="ARBA" id="ARBA00023118"/>
    </source>
</evidence>
<dbReference type="Proteomes" id="UP000196118">
    <property type="component" value="Chromosome"/>
</dbReference>
<evidence type="ECO:0000256" key="8">
    <source>
        <dbReference type="ARBA" id="ARBA00022884"/>
    </source>
</evidence>
<dbReference type="Pfam" id="PF16595">
    <property type="entry name" value="Cas9_PI"/>
    <property type="match status" value="1"/>
</dbReference>
<keyword evidence="4" id="KW-0479">Metal-binding</keyword>
<dbReference type="Pfam" id="PF13395">
    <property type="entry name" value="HNH_4"/>
    <property type="match status" value="1"/>
</dbReference>
<evidence type="ECO:0000256" key="12">
    <source>
        <dbReference type="ARBA" id="ARBA00046380"/>
    </source>
</evidence>
<dbReference type="NCBIfam" id="TIGR01865">
    <property type="entry name" value="cas_Csn1"/>
    <property type="match status" value="1"/>
</dbReference>
<feature type="domain" description="HNH Cas9-type" evidence="14">
    <location>
        <begin position="781"/>
        <end position="934"/>
    </location>
</feature>
<comment type="similarity">
    <text evidence="2">Belongs to the CRISPR-associated protein Cas9 family. Subtype II-A subfamily.</text>
</comment>
<dbReference type="Pfam" id="PF16593">
    <property type="entry name" value="Cas9-BH"/>
    <property type="match status" value="1"/>
</dbReference>
<evidence type="ECO:0000256" key="10">
    <source>
        <dbReference type="ARBA" id="ARBA00023125"/>
    </source>
</evidence>
<feature type="active site" description="Proton acceptor for HNH nuclease domain" evidence="13">
    <location>
        <position position="854"/>
    </location>
</feature>
<comment type="cofactor">
    <cofactor evidence="1">
        <name>Mg(2+)</name>
        <dbReference type="ChEBI" id="CHEBI:18420"/>
    </cofactor>
</comment>
<keyword evidence="5 13" id="KW-0255">Endonuclease</keyword>
<dbReference type="InterPro" id="IPR003615">
    <property type="entry name" value="HNH_nuc"/>
</dbReference>
<dbReference type="GO" id="GO:0004519">
    <property type="term" value="F:endonuclease activity"/>
    <property type="evidence" value="ECO:0007669"/>
    <property type="project" value="UniProtKB-UniRule"/>
</dbReference>